<dbReference type="EMBL" id="ML122264">
    <property type="protein sequence ID" value="RPD60927.1"/>
    <property type="molecule type" value="Genomic_DNA"/>
</dbReference>
<dbReference type="InterPro" id="IPR032675">
    <property type="entry name" value="LRR_dom_sf"/>
</dbReference>
<evidence type="ECO:0000313" key="2">
    <source>
        <dbReference type="Proteomes" id="UP000313359"/>
    </source>
</evidence>
<name>A0A5C2SCB7_9APHY</name>
<dbReference type="Proteomes" id="UP000313359">
    <property type="component" value="Unassembled WGS sequence"/>
</dbReference>
<sequence length="372" mass="41446">MSDRTLVLTTGLPESENVEDVLTAGNISLASIPHFGPLVAALMTVGASHKPVNVRYRPDAPFVPSYTDCLLQDVSQLPLLQYLASIPTLVTLQLQLPVFGLETLPPLDAPHLTTLIVRGELPCIYQLLHAIRAPALEKLKITFHRNQWDKLDTLDGSLRDAAYTLALAPTSFPALRTVQVEENEPCPRWSDVSFGCAFRPLMHIPTLEDVEVQLDASPLWVSFDDLARVALVWPELRRLVLTCSRASKRAPTLDALSHVEAACRNLVELVLPKIRMQEPDAVAVQMQPYSLNPSLGHHPLRTLRLTCQTSATAATEYCVEVGRRIEHLFPNLQPEDEFMYTMDLAALSDWDAIRMGIMEAKAMRNPFMLSML</sequence>
<reference evidence="1" key="1">
    <citation type="journal article" date="2018" name="Genome Biol. Evol.">
        <title>Genomics and development of Lentinus tigrinus, a white-rot wood-decaying mushroom with dimorphic fruiting bodies.</title>
        <authorList>
            <person name="Wu B."/>
            <person name="Xu Z."/>
            <person name="Knudson A."/>
            <person name="Carlson A."/>
            <person name="Chen N."/>
            <person name="Kovaka S."/>
            <person name="LaButti K."/>
            <person name="Lipzen A."/>
            <person name="Pennachio C."/>
            <person name="Riley R."/>
            <person name="Schakwitz W."/>
            <person name="Umezawa K."/>
            <person name="Ohm R.A."/>
            <person name="Grigoriev I.V."/>
            <person name="Nagy L.G."/>
            <person name="Gibbons J."/>
            <person name="Hibbett D."/>
        </authorList>
    </citation>
    <scope>NUCLEOTIDE SEQUENCE [LARGE SCALE GENOMIC DNA]</scope>
    <source>
        <strain evidence="1">ALCF2SS1-6</strain>
    </source>
</reference>
<dbReference type="Gene3D" id="3.80.10.10">
    <property type="entry name" value="Ribonuclease Inhibitor"/>
    <property type="match status" value="1"/>
</dbReference>
<dbReference type="AlphaFoldDB" id="A0A5C2SCB7"/>
<proteinExistence type="predicted"/>
<organism evidence="1 2">
    <name type="scientific">Lentinus tigrinus ALCF2SS1-6</name>
    <dbReference type="NCBI Taxonomy" id="1328759"/>
    <lineage>
        <taxon>Eukaryota</taxon>
        <taxon>Fungi</taxon>
        <taxon>Dikarya</taxon>
        <taxon>Basidiomycota</taxon>
        <taxon>Agaricomycotina</taxon>
        <taxon>Agaricomycetes</taxon>
        <taxon>Polyporales</taxon>
        <taxon>Polyporaceae</taxon>
        <taxon>Lentinus</taxon>
    </lineage>
</organism>
<gene>
    <name evidence="1" type="ORF">L227DRAFT_501370</name>
</gene>
<accession>A0A5C2SCB7</accession>
<evidence type="ECO:0008006" key="3">
    <source>
        <dbReference type="Google" id="ProtNLM"/>
    </source>
</evidence>
<protein>
    <recommendedName>
        <fullName evidence="3">F-box domain-containing protein</fullName>
    </recommendedName>
</protein>
<evidence type="ECO:0000313" key="1">
    <source>
        <dbReference type="EMBL" id="RPD60927.1"/>
    </source>
</evidence>
<keyword evidence="2" id="KW-1185">Reference proteome</keyword>
<dbReference type="OrthoDB" id="2753807at2759"/>